<organism evidence="1 2">
    <name type="scientific">Nesidiocoris tenuis</name>
    <dbReference type="NCBI Taxonomy" id="355587"/>
    <lineage>
        <taxon>Eukaryota</taxon>
        <taxon>Metazoa</taxon>
        <taxon>Ecdysozoa</taxon>
        <taxon>Arthropoda</taxon>
        <taxon>Hexapoda</taxon>
        <taxon>Insecta</taxon>
        <taxon>Pterygota</taxon>
        <taxon>Neoptera</taxon>
        <taxon>Paraneoptera</taxon>
        <taxon>Hemiptera</taxon>
        <taxon>Heteroptera</taxon>
        <taxon>Panheteroptera</taxon>
        <taxon>Cimicomorpha</taxon>
        <taxon>Miridae</taxon>
        <taxon>Dicyphina</taxon>
        <taxon>Nesidiocoris</taxon>
    </lineage>
</organism>
<dbReference type="EMBL" id="AP028918">
    <property type="protein sequence ID" value="BES98921.1"/>
    <property type="molecule type" value="Genomic_DNA"/>
</dbReference>
<gene>
    <name evidence="1" type="ORF">NTJ_11737</name>
</gene>
<keyword evidence="2" id="KW-1185">Reference proteome</keyword>
<evidence type="ECO:0000313" key="1">
    <source>
        <dbReference type="EMBL" id="BES98921.1"/>
    </source>
</evidence>
<accession>A0ABN7B3E4</accession>
<name>A0ABN7B3E4_9HEMI</name>
<proteinExistence type="predicted"/>
<protein>
    <submittedName>
        <fullName evidence="1">Uncharacterized protein</fullName>
    </submittedName>
</protein>
<dbReference type="Proteomes" id="UP001307889">
    <property type="component" value="Chromosome 10"/>
</dbReference>
<sequence>MRERERDRRRERDGARGKIIVSEGARGIEMADSRASERERSETLVHLSHCTMAAVSFHFNLYDLHRGIHLVRTGRR</sequence>
<evidence type="ECO:0000313" key="2">
    <source>
        <dbReference type="Proteomes" id="UP001307889"/>
    </source>
</evidence>
<reference evidence="1 2" key="1">
    <citation type="submission" date="2023-09" db="EMBL/GenBank/DDBJ databases">
        <title>Nesidiocoris tenuis whole genome shotgun sequence.</title>
        <authorList>
            <person name="Shibata T."/>
            <person name="Shimoda M."/>
            <person name="Kobayashi T."/>
            <person name="Uehara T."/>
        </authorList>
    </citation>
    <scope>NUCLEOTIDE SEQUENCE [LARGE SCALE GENOMIC DNA]</scope>
    <source>
        <strain evidence="1 2">Japan</strain>
    </source>
</reference>